<comment type="subcellular location">
    <subcellularLocation>
        <location evidence="1 9">Endoplasmic reticulum membrane</location>
        <topology evidence="1 9">Multi-pass membrane protein</topology>
    </subcellularLocation>
</comment>
<dbReference type="GO" id="GO:0015936">
    <property type="term" value="P:coenzyme A metabolic process"/>
    <property type="evidence" value="ECO:0007669"/>
    <property type="project" value="InterPro"/>
</dbReference>
<dbReference type="SUPFAM" id="SSF56542">
    <property type="entry name" value="Substrate-binding domain of HMG-CoA reductase"/>
    <property type="match status" value="1"/>
</dbReference>
<dbReference type="PROSITE" id="PS50065">
    <property type="entry name" value="HMG_COA_REDUCTASE_4"/>
    <property type="match status" value="1"/>
</dbReference>
<dbReference type="PANTHER" id="PTHR10572">
    <property type="entry name" value="3-HYDROXY-3-METHYLGLUTARYL-COENZYME A REDUCTASE"/>
    <property type="match status" value="1"/>
</dbReference>
<accession>B6K500</accession>
<dbReference type="OrthoDB" id="310654at2759"/>
<dbReference type="PROSITE" id="PS50156">
    <property type="entry name" value="SSD"/>
    <property type="match status" value="1"/>
</dbReference>
<proteinExistence type="inferred from homology"/>
<evidence type="ECO:0000313" key="11">
    <source>
        <dbReference type="EMBL" id="EEB08557.2"/>
    </source>
</evidence>
<evidence type="ECO:0000256" key="7">
    <source>
        <dbReference type="ARBA" id="ARBA00023002"/>
    </source>
</evidence>
<dbReference type="InterPro" id="IPR002202">
    <property type="entry name" value="HMG_CoA_Rdtase"/>
</dbReference>
<gene>
    <name evidence="12" type="primary">hmg1</name>
    <name evidence="11" type="ORF">SJAG_03715</name>
</gene>
<evidence type="ECO:0000313" key="13">
    <source>
        <dbReference type="Proteomes" id="UP000001744"/>
    </source>
</evidence>
<keyword evidence="6 9" id="KW-1133">Transmembrane helix</keyword>
<dbReference type="InterPro" id="IPR009023">
    <property type="entry name" value="HMG_CoA_Rdtase_NAD(P)-bd_sf"/>
</dbReference>
<dbReference type="FunFam" id="3.30.70.420:FF:000001">
    <property type="entry name" value="3-hydroxy-3-methylglutaryl coenzyme A reductase"/>
    <property type="match status" value="1"/>
</dbReference>
<feature type="transmembrane region" description="Helical" evidence="9">
    <location>
        <begin position="240"/>
        <end position="258"/>
    </location>
</feature>
<feature type="transmembrane region" description="Helical" evidence="9">
    <location>
        <begin position="270"/>
        <end position="286"/>
    </location>
</feature>
<dbReference type="InterPro" id="IPR023076">
    <property type="entry name" value="HMG_CoA_Rdtase_CS"/>
</dbReference>
<evidence type="ECO:0000256" key="9">
    <source>
        <dbReference type="RuleBase" id="RU361219"/>
    </source>
</evidence>
<reference evidence="11 13" key="1">
    <citation type="journal article" date="2011" name="Science">
        <title>Comparative functional genomics of the fission yeasts.</title>
        <authorList>
            <person name="Rhind N."/>
            <person name="Chen Z."/>
            <person name="Yassour M."/>
            <person name="Thompson D.A."/>
            <person name="Haas B.J."/>
            <person name="Habib N."/>
            <person name="Wapinski I."/>
            <person name="Roy S."/>
            <person name="Lin M.F."/>
            <person name="Heiman D.I."/>
            <person name="Young S.K."/>
            <person name="Furuya K."/>
            <person name="Guo Y."/>
            <person name="Pidoux A."/>
            <person name="Chen H.M."/>
            <person name="Robbertse B."/>
            <person name="Goldberg J.M."/>
            <person name="Aoki K."/>
            <person name="Bayne E.H."/>
            <person name="Berlin A.M."/>
            <person name="Desjardins C.A."/>
            <person name="Dobbs E."/>
            <person name="Dukaj L."/>
            <person name="Fan L."/>
            <person name="FitzGerald M.G."/>
            <person name="French C."/>
            <person name="Gujja S."/>
            <person name="Hansen K."/>
            <person name="Keifenheim D."/>
            <person name="Levin J.Z."/>
            <person name="Mosher R.A."/>
            <person name="Mueller C.A."/>
            <person name="Pfiffner J."/>
            <person name="Priest M."/>
            <person name="Russ C."/>
            <person name="Smialowska A."/>
            <person name="Swoboda P."/>
            <person name="Sykes S.M."/>
            <person name="Vaughn M."/>
            <person name="Vengrova S."/>
            <person name="Yoder R."/>
            <person name="Zeng Q."/>
            <person name="Allshire R."/>
            <person name="Baulcombe D."/>
            <person name="Birren B.W."/>
            <person name="Brown W."/>
            <person name="Ekwall K."/>
            <person name="Kellis M."/>
            <person name="Leatherwood J."/>
            <person name="Levin H."/>
            <person name="Margalit H."/>
            <person name="Martienssen R."/>
            <person name="Nieduszynski C.A."/>
            <person name="Spatafora J.W."/>
            <person name="Friedman N."/>
            <person name="Dalgaard J.Z."/>
            <person name="Baumann P."/>
            <person name="Niki H."/>
            <person name="Regev A."/>
            <person name="Nusbaum C."/>
        </authorList>
    </citation>
    <scope>NUCLEOTIDE SEQUENCE [LARGE SCALE GENOMIC DNA]</scope>
    <source>
        <strain evidence="13">yFS275 / FY16936</strain>
    </source>
</reference>
<dbReference type="RefSeq" id="XP_002174850.2">
    <property type="nucleotide sequence ID" value="XM_002174814.2"/>
</dbReference>
<dbReference type="PRINTS" id="PR00071">
    <property type="entry name" value="HMGCOARDTASE"/>
</dbReference>
<protein>
    <recommendedName>
        <fullName evidence="9">3-hydroxy-3-methylglutaryl coenzyme A reductase</fullName>
        <shortName evidence="9">HMG-CoA reductase</shortName>
        <ecNumber evidence="9">1.1.1.34</ecNumber>
    </recommendedName>
</protein>
<dbReference type="FunFam" id="1.10.3270.10:FF:000001">
    <property type="entry name" value="3-hydroxy-3-methylglutaryl coenzyme A reductase"/>
    <property type="match status" value="1"/>
</dbReference>
<dbReference type="VEuPathDB" id="FungiDB:SJAG_03715"/>
<keyword evidence="5 9" id="KW-0521">NADP</keyword>
<evidence type="ECO:0000256" key="6">
    <source>
        <dbReference type="ARBA" id="ARBA00022989"/>
    </source>
</evidence>
<dbReference type="GO" id="GO:0005789">
    <property type="term" value="C:endoplasmic reticulum membrane"/>
    <property type="evidence" value="ECO:0000318"/>
    <property type="project" value="GO_Central"/>
</dbReference>
<dbReference type="Pfam" id="PF00368">
    <property type="entry name" value="HMG-CoA_red"/>
    <property type="match status" value="1"/>
</dbReference>
<evidence type="ECO:0000256" key="2">
    <source>
        <dbReference type="ARBA" id="ARBA00007661"/>
    </source>
</evidence>
<dbReference type="InterPro" id="IPR000731">
    <property type="entry name" value="SSD"/>
</dbReference>
<dbReference type="Proteomes" id="UP000001744">
    <property type="component" value="Unassembled WGS sequence"/>
</dbReference>
<dbReference type="InterPro" id="IPR023074">
    <property type="entry name" value="HMG_CoA_Rdtase_cat_sf"/>
</dbReference>
<dbReference type="PROSITE" id="PS00318">
    <property type="entry name" value="HMG_COA_REDUCTASE_2"/>
    <property type="match status" value="1"/>
</dbReference>
<dbReference type="STRING" id="402676.B6K500"/>
<keyword evidence="3 9" id="KW-0812">Transmembrane</keyword>
<sequence>MKDNPNMLYRCAARYPIQVIVTVFILAAFSYVSFFDTITRQELPALARTLEQWNLFDRLPKNKGEPAPYLVAESSFDSETGAQNWELVFETDNENQVDYGLIEVFRPAGQETTFSMGFLETHVNASAESFTSGRDSYVKLGTSNMSLLNTVMPIKSAQKVVEETPSISDLLLQRLLPAIQKHTFSLTWTLRFLGNAWMHVFKLASHASTTELVLVGTAYVCMIVSIISLLTNMRRLGSRIWLSVSALLCVMIAIQLAISCQQVIGGHVDFYSVVEAVPFIVNAIGFEKPLSLARAVIPECSIKSTNPLHEEVAKACSRATKPLLRHFGVSMLVLGVFSYVNFGVNQFAFFTTVLVIEMLLNVTFFVSFLTLKLELRRFKVSSNLHKALVEEGFSESTATSVVRSSEQQTKSNVEKGFSIKRCIASIRTVLLIGFVGINLFKLCSVSFPSYKNLSNSNQCMPLSTYNLDVTVNFFKQNAFQSVLAKLPAQVHEHATRVRFLPPIICQAPPPATKSESYSVLKDIYRLFTGTVLPKWFMIGFAFSIAANVYLLNVARVYIQKSNNSNKPAKTKEKIVEVVKRIHVSTPSAAPPVTDPKDVVVRPLTECVELYKGGKVSELNDEEIVSLVLAKKIPLYALEKVLKDLERAVYIRRIAVSRTSSTKTLETSAIPVYNFDYARVLNACCENVIGYMPLPLGVAGPLIIDGKSYYIPLATTEGALVASAMRGCKAINAGGGATTILTRDEMARGPCITFPTLSRAGFAKMWLDSPEGQEVVKNAFNSTSRFARLQHLKTALAGTRLYVRFCTSTGDAMGMNMISKGVEHALAVMCNEAGFEDMKVVSVSGNYCTDKKPAAINWIEGRGKSVVAEAIVPAKAVESILKTTVDDLVQLNINKNLIGSAMAGCVGGFNAHAANLVTAIFLATGQDPAQNVESSNCITLMDNVNGNLRISVSMPSIEVGTIGGGTVLEPQAAMLDLLGVRGPHPTNPGSNARQLARIVAAGVMAGELSLCSALASGHLVKSHIGLNRSALNTPVAGTSANKQPPVDLLSAINRARQPAKN</sequence>
<comment type="pathway">
    <text evidence="9">Metabolic intermediate biosynthesis; (R)-mevalonate biosynthesis; (R)-mevalonate from acetyl-CoA: step 3/3.</text>
</comment>
<dbReference type="GO" id="GO:0008299">
    <property type="term" value="P:isoprenoid biosynthetic process"/>
    <property type="evidence" value="ECO:0000318"/>
    <property type="project" value="GO_Central"/>
</dbReference>
<dbReference type="Gene3D" id="1.10.3270.10">
    <property type="entry name" value="HMGR, N-terminal domain"/>
    <property type="match status" value="1"/>
</dbReference>
<keyword evidence="13" id="KW-1185">Reference proteome</keyword>
<dbReference type="InterPro" id="IPR009029">
    <property type="entry name" value="HMG_CoA_Rdtase_sub-bd_dom_sf"/>
</dbReference>
<dbReference type="SUPFAM" id="SSF55035">
    <property type="entry name" value="NAD-binding domain of HMG-CoA reductase"/>
    <property type="match status" value="1"/>
</dbReference>
<keyword evidence="7 9" id="KW-0560">Oxidoreductase</keyword>
<dbReference type="Pfam" id="PF12349">
    <property type="entry name" value="Sterol-sensing"/>
    <property type="match status" value="1"/>
</dbReference>
<dbReference type="UniPathway" id="UPA00058">
    <property type="reaction ID" value="UER00103"/>
</dbReference>
<feature type="transmembrane region" description="Helical" evidence="9">
    <location>
        <begin position="323"/>
        <end position="342"/>
    </location>
</feature>
<evidence type="ECO:0000256" key="5">
    <source>
        <dbReference type="ARBA" id="ARBA00022857"/>
    </source>
</evidence>
<dbReference type="EMBL" id="KE651167">
    <property type="protein sequence ID" value="EEB08557.2"/>
    <property type="molecule type" value="Genomic_DNA"/>
</dbReference>
<name>B6K500_SCHJY</name>
<dbReference type="GO" id="GO:0006696">
    <property type="term" value="P:ergosterol biosynthetic process"/>
    <property type="evidence" value="ECO:0000318"/>
    <property type="project" value="GO_Central"/>
</dbReference>
<dbReference type="FunFam" id="3.90.770.10:FF:000001">
    <property type="entry name" value="3-hydroxy-3-methylglutaryl coenzyme A reductase"/>
    <property type="match status" value="1"/>
</dbReference>
<dbReference type="GeneID" id="7052231"/>
<dbReference type="GO" id="GO:0005778">
    <property type="term" value="C:peroxisomal membrane"/>
    <property type="evidence" value="ECO:0000318"/>
    <property type="project" value="GO_Central"/>
</dbReference>
<organism evidence="11 13">
    <name type="scientific">Schizosaccharomyces japonicus (strain yFS275 / FY16936)</name>
    <name type="common">Fission yeast</name>
    <dbReference type="NCBI Taxonomy" id="402676"/>
    <lineage>
        <taxon>Eukaryota</taxon>
        <taxon>Fungi</taxon>
        <taxon>Dikarya</taxon>
        <taxon>Ascomycota</taxon>
        <taxon>Taphrinomycotina</taxon>
        <taxon>Schizosaccharomycetes</taxon>
        <taxon>Schizosaccharomycetales</taxon>
        <taxon>Schizosaccharomycetaceae</taxon>
        <taxon>Schizosaccharomyces</taxon>
    </lineage>
</organism>
<dbReference type="eggNOG" id="KOG2480">
    <property type="taxonomic scope" value="Eukaryota"/>
</dbReference>
<dbReference type="PANTHER" id="PTHR10572:SF24">
    <property type="entry name" value="3-HYDROXY-3-METHYLGLUTARYL-COENZYME A REDUCTASE"/>
    <property type="match status" value="1"/>
</dbReference>
<feature type="transmembrane region" description="Helical" evidence="9">
    <location>
        <begin position="348"/>
        <end position="371"/>
    </location>
</feature>
<dbReference type="InterPro" id="IPR053958">
    <property type="entry name" value="HMGCR/SNAP/NPC1-like_SSD"/>
</dbReference>
<dbReference type="JaponicusDB" id="SJAG_03715">
    <property type="gene designation" value="hmg1"/>
</dbReference>
<dbReference type="CDD" id="cd00643">
    <property type="entry name" value="HMG-CoA_reductase_classI"/>
    <property type="match status" value="1"/>
</dbReference>
<dbReference type="GO" id="GO:0004420">
    <property type="term" value="F:hydroxymethylglutaryl-CoA reductase (NADPH) activity"/>
    <property type="evidence" value="ECO:0000318"/>
    <property type="project" value="GO_Central"/>
</dbReference>
<comment type="similarity">
    <text evidence="2 9">Belongs to the HMG-CoA reductase family.</text>
</comment>
<dbReference type="HOGENOM" id="CLU_001734_0_0_1"/>
<comment type="catalytic activity">
    <reaction evidence="9">
        <text>(R)-mevalonate + 2 NADP(+) + CoA = (3S)-3-hydroxy-3-methylglutaryl-CoA + 2 NADPH + 2 H(+)</text>
        <dbReference type="Rhea" id="RHEA:15989"/>
        <dbReference type="ChEBI" id="CHEBI:15378"/>
        <dbReference type="ChEBI" id="CHEBI:36464"/>
        <dbReference type="ChEBI" id="CHEBI:43074"/>
        <dbReference type="ChEBI" id="CHEBI:57287"/>
        <dbReference type="ChEBI" id="CHEBI:57783"/>
        <dbReference type="ChEBI" id="CHEBI:58349"/>
        <dbReference type="EC" id="1.1.1.34"/>
    </reaction>
</comment>
<evidence type="ECO:0000256" key="8">
    <source>
        <dbReference type="ARBA" id="ARBA00023136"/>
    </source>
</evidence>
<dbReference type="PROSITE" id="PS00066">
    <property type="entry name" value="HMG_COA_REDUCTASE_1"/>
    <property type="match status" value="1"/>
</dbReference>
<evidence type="ECO:0000256" key="4">
    <source>
        <dbReference type="ARBA" id="ARBA00022824"/>
    </source>
</evidence>
<dbReference type="Gene3D" id="3.90.770.10">
    <property type="entry name" value="3-hydroxy-3-methylglutaryl-coenzyme A Reductase, Chain A, domain 2"/>
    <property type="match status" value="1"/>
</dbReference>
<dbReference type="InterPro" id="IPR023282">
    <property type="entry name" value="HMG_CoA_Rdtase_N"/>
</dbReference>
<feature type="transmembrane region" description="Helical" evidence="9">
    <location>
        <begin position="12"/>
        <end position="34"/>
    </location>
</feature>
<feature type="transmembrane region" description="Helical" evidence="9">
    <location>
        <begin position="212"/>
        <end position="233"/>
    </location>
</feature>
<evidence type="ECO:0000313" key="12">
    <source>
        <dbReference type="JaponicusDB" id="SJAG_03715"/>
    </source>
</evidence>
<dbReference type="GO" id="GO:0005635">
    <property type="term" value="C:nuclear envelope"/>
    <property type="evidence" value="ECO:0007669"/>
    <property type="project" value="EnsemblFungi"/>
</dbReference>
<feature type="domain" description="SSD" evidence="10">
    <location>
        <begin position="211"/>
        <end position="375"/>
    </location>
</feature>
<feature type="transmembrane region" description="Helical" evidence="9">
    <location>
        <begin position="428"/>
        <end position="447"/>
    </location>
</feature>
<dbReference type="NCBIfam" id="TIGR00533">
    <property type="entry name" value="HMG_CoA_R_NADP"/>
    <property type="match status" value="1"/>
</dbReference>
<evidence type="ECO:0000259" key="10">
    <source>
        <dbReference type="PROSITE" id="PS50156"/>
    </source>
</evidence>
<dbReference type="OMA" id="KKWIMRA"/>
<dbReference type="AlphaFoldDB" id="B6K500"/>
<keyword evidence="8 9" id="KW-0472">Membrane</keyword>
<evidence type="ECO:0000256" key="1">
    <source>
        <dbReference type="ARBA" id="ARBA00004477"/>
    </source>
</evidence>
<evidence type="ECO:0000256" key="3">
    <source>
        <dbReference type="ARBA" id="ARBA00022692"/>
    </source>
</evidence>
<dbReference type="Gene3D" id="3.30.70.420">
    <property type="entry name" value="Hydroxymethylglutaryl-CoA reductase, class I/II, NAD/NADP-binding domain"/>
    <property type="match status" value="1"/>
</dbReference>
<dbReference type="InterPro" id="IPR004554">
    <property type="entry name" value="HMG_CoA_Rdtase_eu_arc"/>
</dbReference>
<dbReference type="GO" id="GO:0019287">
    <property type="term" value="P:isopentenyl diphosphate biosynthetic process, mevalonate pathway"/>
    <property type="evidence" value="ECO:0007669"/>
    <property type="project" value="EnsemblFungi"/>
</dbReference>
<dbReference type="EC" id="1.1.1.34" evidence="9"/>
<keyword evidence="4 9" id="KW-0256">Endoplasmic reticulum</keyword>